<organism evidence="2 3">
    <name type="scientific">Methanolobus chelungpuianus</name>
    <dbReference type="NCBI Taxonomy" id="502115"/>
    <lineage>
        <taxon>Archaea</taxon>
        <taxon>Methanobacteriati</taxon>
        <taxon>Methanobacteriota</taxon>
        <taxon>Stenosarchaea group</taxon>
        <taxon>Methanomicrobia</taxon>
        <taxon>Methanosarcinales</taxon>
        <taxon>Methanosarcinaceae</taxon>
        <taxon>Methanolobus</taxon>
    </lineage>
</organism>
<gene>
    <name evidence="2" type="ORF">PV02_00590</name>
</gene>
<proteinExistence type="predicted"/>
<keyword evidence="3" id="KW-1185">Reference proteome</keyword>
<keyword evidence="1" id="KW-0812">Transmembrane</keyword>
<dbReference type="Pfam" id="PF23958">
    <property type="entry name" value="DUF7287"/>
    <property type="match status" value="1"/>
</dbReference>
<protein>
    <submittedName>
        <fullName evidence="2">Uncharacterized protein</fullName>
    </submittedName>
</protein>
<accession>A0AAE3H7Q8</accession>
<name>A0AAE3H7Q8_9EURY</name>
<keyword evidence="1" id="KW-1133">Transmembrane helix</keyword>
<dbReference type="Proteomes" id="UP001206983">
    <property type="component" value="Unassembled WGS sequence"/>
</dbReference>
<keyword evidence="1" id="KW-0472">Membrane</keyword>
<comment type="caution">
    <text evidence="2">The sequence shown here is derived from an EMBL/GenBank/DDBJ whole genome shotgun (WGS) entry which is preliminary data.</text>
</comment>
<evidence type="ECO:0000313" key="3">
    <source>
        <dbReference type="Proteomes" id="UP001206983"/>
    </source>
</evidence>
<evidence type="ECO:0000256" key="1">
    <source>
        <dbReference type="SAM" id="Phobius"/>
    </source>
</evidence>
<dbReference type="EMBL" id="JTEO01000001">
    <property type="protein sequence ID" value="MCQ6961721.1"/>
    <property type="molecule type" value="Genomic_DNA"/>
</dbReference>
<reference evidence="2 3" key="1">
    <citation type="journal article" date="2011" name="Appl. Environ. Microbiol.">
        <title>Methanogenic archaea isolated from Taiwan's Chelungpu fault.</title>
        <authorList>
            <person name="Wu S.Y."/>
            <person name="Lai M.C."/>
        </authorList>
    </citation>
    <scope>NUCLEOTIDE SEQUENCE [LARGE SCALE GENOMIC DNA]</scope>
    <source>
        <strain evidence="2 3">St545Mb</strain>
    </source>
</reference>
<sequence>MDNKGQMHIDYLIGIAIFLISIIFVFNYTSGLFTPFQSNSDEVTLIADRVSTNIIEQNMSAGMPGATNLLNGTRVDDFFNYADSNYQDTVDLLGMNGTYLRYDINVTLENTTGIIRSAGKPLPSHGNIGQTIRVVMLRNESDGNTSDAVLSVRVW</sequence>
<evidence type="ECO:0000313" key="2">
    <source>
        <dbReference type="EMBL" id="MCQ6961721.1"/>
    </source>
</evidence>
<dbReference type="RefSeq" id="WP_425438336.1">
    <property type="nucleotide sequence ID" value="NZ_JTEO01000001.1"/>
</dbReference>
<feature type="transmembrane region" description="Helical" evidence="1">
    <location>
        <begin position="12"/>
        <end position="33"/>
    </location>
</feature>
<dbReference type="InterPro" id="IPR056613">
    <property type="entry name" value="DUF7287"/>
</dbReference>
<dbReference type="AlphaFoldDB" id="A0AAE3H7Q8"/>